<proteinExistence type="predicted"/>
<keyword evidence="2" id="KW-1185">Reference proteome</keyword>
<organism evidence="1 2">
    <name type="scientific">Persea americana</name>
    <name type="common">Avocado</name>
    <dbReference type="NCBI Taxonomy" id="3435"/>
    <lineage>
        <taxon>Eukaryota</taxon>
        <taxon>Viridiplantae</taxon>
        <taxon>Streptophyta</taxon>
        <taxon>Embryophyta</taxon>
        <taxon>Tracheophyta</taxon>
        <taxon>Spermatophyta</taxon>
        <taxon>Magnoliopsida</taxon>
        <taxon>Magnoliidae</taxon>
        <taxon>Laurales</taxon>
        <taxon>Lauraceae</taxon>
        <taxon>Persea</taxon>
    </lineage>
</organism>
<sequence>MEDFARKIWRDSTCAGDGKVGRQRGGWQVSSSFTLPAVASSEMMVWARGWKAFLKVEKVDCYYLIEGVKLSLMKYDTFHQCIDSDVDISIRVISNSSKAQISNSMDDDHNFTIIRNGDLPYVSVTDLFHVVVFHFIVMSFEGGLVREVEFSSRPWMKEKGIQLLIHNHQPPVLKRPTAALAVNLRERNGVDLLLGETIENSSVVIFFFFPSLLLGRIISHGSSRGILFFKIDRHDLQTDCIRM</sequence>
<evidence type="ECO:0000313" key="1">
    <source>
        <dbReference type="EMBL" id="KAJ8629773.1"/>
    </source>
</evidence>
<evidence type="ECO:0000313" key="2">
    <source>
        <dbReference type="Proteomes" id="UP001234297"/>
    </source>
</evidence>
<gene>
    <name evidence="1" type="ORF">MRB53_023096</name>
</gene>
<name>A0ACC2L9P7_PERAE</name>
<dbReference type="EMBL" id="CM056815">
    <property type="protein sequence ID" value="KAJ8629773.1"/>
    <property type="molecule type" value="Genomic_DNA"/>
</dbReference>
<dbReference type="Proteomes" id="UP001234297">
    <property type="component" value="Chromosome 7"/>
</dbReference>
<comment type="caution">
    <text evidence="1">The sequence shown here is derived from an EMBL/GenBank/DDBJ whole genome shotgun (WGS) entry which is preliminary data.</text>
</comment>
<reference evidence="1 2" key="1">
    <citation type="journal article" date="2022" name="Hortic Res">
        <title>A haplotype resolved chromosomal level avocado genome allows analysis of novel avocado genes.</title>
        <authorList>
            <person name="Nath O."/>
            <person name="Fletcher S.J."/>
            <person name="Hayward A."/>
            <person name="Shaw L.M."/>
            <person name="Masouleh A.K."/>
            <person name="Furtado A."/>
            <person name="Henry R.J."/>
            <person name="Mitter N."/>
        </authorList>
    </citation>
    <scope>NUCLEOTIDE SEQUENCE [LARGE SCALE GENOMIC DNA]</scope>
    <source>
        <strain evidence="2">cv. Hass</strain>
    </source>
</reference>
<accession>A0ACC2L9P7</accession>
<protein>
    <submittedName>
        <fullName evidence="1">Uncharacterized protein</fullName>
    </submittedName>
</protein>